<feature type="domain" description="Peptidase M15C" evidence="1">
    <location>
        <begin position="66"/>
        <end position="122"/>
    </location>
</feature>
<dbReference type="Gene3D" id="3.30.1380.10">
    <property type="match status" value="1"/>
</dbReference>
<evidence type="ECO:0000259" key="1">
    <source>
        <dbReference type="Pfam" id="PF13539"/>
    </source>
</evidence>
<dbReference type="EMBL" id="DVND01000157">
    <property type="protein sequence ID" value="HIU48904.1"/>
    <property type="molecule type" value="Genomic_DNA"/>
</dbReference>
<dbReference type="AlphaFoldDB" id="A0A9D1S6C5"/>
<reference evidence="2" key="2">
    <citation type="journal article" date="2021" name="PeerJ">
        <title>Extensive microbial diversity within the chicken gut microbiome revealed by metagenomics and culture.</title>
        <authorList>
            <person name="Gilroy R."/>
            <person name="Ravi A."/>
            <person name="Getino M."/>
            <person name="Pursley I."/>
            <person name="Horton D.L."/>
            <person name="Alikhan N.F."/>
            <person name="Baker D."/>
            <person name="Gharbi K."/>
            <person name="Hall N."/>
            <person name="Watson M."/>
            <person name="Adriaenssens E.M."/>
            <person name="Foster-Nyarko E."/>
            <person name="Jarju S."/>
            <person name="Secka A."/>
            <person name="Antonio M."/>
            <person name="Oren A."/>
            <person name="Chaudhuri R.R."/>
            <person name="La Ragione R."/>
            <person name="Hildebrand F."/>
            <person name="Pallen M.J."/>
        </authorList>
    </citation>
    <scope>NUCLEOTIDE SEQUENCE</scope>
    <source>
        <strain evidence="2">ChiSjej4B22-9803</strain>
    </source>
</reference>
<dbReference type="GO" id="GO:0008233">
    <property type="term" value="F:peptidase activity"/>
    <property type="evidence" value="ECO:0007669"/>
    <property type="project" value="InterPro"/>
</dbReference>
<dbReference type="Proteomes" id="UP000824111">
    <property type="component" value="Unassembled WGS sequence"/>
</dbReference>
<protein>
    <submittedName>
        <fullName evidence="2">M15 family metallopeptidase</fullName>
    </submittedName>
</protein>
<dbReference type="SUPFAM" id="SSF55166">
    <property type="entry name" value="Hedgehog/DD-peptidase"/>
    <property type="match status" value="1"/>
</dbReference>
<proteinExistence type="predicted"/>
<reference evidence="2" key="1">
    <citation type="submission" date="2020-10" db="EMBL/GenBank/DDBJ databases">
        <authorList>
            <person name="Gilroy R."/>
        </authorList>
    </citation>
    <scope>NUCLEOTIDE SEQUENCE</scope>
    <source>
        <strain evidence="2">ChiSjej4B22-9803</strain>
    </source>
</reference>
<comment type="caution">
    <text evidence="2">The sequence shown here is derived from an EMBL/GenBank/DDBJ whole genome shotgun (WGS) entry which is preliminary data.</text>
</comment>
<dbReference type="Pfam" id="PF13539">
    <property type="entry name" value="Peptidase_M15_4"/>
    <property type="match status" value="1"/>
</dbReference>
<evidence type="ECO:0000313" key="3">
    <source>
        <dbReference type="Proteomes" id="UP000824111"/>
    </source>
</evidence>
<accession>A0A9D1S6C5</accession>
<sequence>MSDVTATIRDISALTPQAQEACRLFLKYCTDAGLAVRITETYRSQARQEYLYEQGRTRPGAVVTWTKNSRHTARRAWDICKNVKGEEYSDPAFFKSCGAIAAQLDITWGGTWKTPDTPHFEITTAWKAPTEGQEEELDMATKAEYDKKIAELESRVWELEHPMIYNYVDENMPEWAREPISDLINRGLLKGSGEGLDLNDTELRVLVILQRTLQQKG</sequence>
<dbReference type="CDD" id="cd14845">
    <property type="entry name" value="L-Ala-D-Glu_peptidase_like"/>
    <property type="match status" value="1"/>
</dbReference>
<organism evidence="2 3">
    <name type="scientific">Candidatus Avimonoglobus intestinipullorum</name>
    <dbReference type="NCBI Taxonomy" id="2840699"/>
    <lineage>
        <taxon>Bacteria</taxon>
        <taxon>Bacillati</taxon>
        <taxon>Bacillota</taxon>
        <taxon>Clostridia</taxon>
        <taxon>Eubacteriales</taxon>
        <taxon>Candidatus Avimonoglobus</taxon>
    </lineage>
</organism>
<dbReference type="InterPro" id="IPR009045">
    <property type="entry name" value="Zn_M74/Hedgehog-like"/>
</dbReference>
<name>A0A9D1S6C5_9FIRM</name>
<gene>
    <name evidence="2" type="ORF">IAB04_06035</name>
</gene>
<evidence type="ECO:0000313" key="2">
    <source>
        <dbReference type="EMBL" id="HIU48904.1"/>
    </source>
</evidence>
<dbReference type="InterPro" id="IPR039561">
    <property type="entry name" value="Peptidase_M15C"/>
</dbReference>